<dbReference type="GeneID" id="30203054"/>
<accession>A0A1E3P1G9</accession>
<reference evidence="1 2" key="1">
    <citation type="journal article" date="2016" name="Proc. Natl. Acad. Sci. U.S.A.">
        <title>Comparative genomics of biotechnologically important yeasts.</title>
        <authorList>
            <person name="Riley R."/>
            <person name="Haridas S."/>
            <person name="Wolfe K.H."/>
            <person name="Lopes M.R."/>
            <person name="Hittinger C.T."/>
            <person name="Goeker M."/>
            <person name="Salamov A.A."/>
            <person name="Wisecaver J.H."/>
            <person name="Long T.M."/>
            <person name="Calvey C.H."/>
            <person name="Aerts A.L."/>
            <person name="Barry K.W."/>
            <person name="Choi C."/>
            <person name="Clum A."/>
            <person name="Coughlan A.Y."/>
            <person name="Deshpande S."/>
            <person name="Douglass A.P."/>
            <person name="Hanson S.J."/>
            <person name="Klenk H.-P."/>
            <person name="LaButti K.M."/>
            <person name="Lapidus A."/>
            <person name="Lindquist E.A."/>
            <person name="Lipzen A.M."/>
            <person name="Meier-Kolthoff J.P."/>
            <person name="Ohm R.A."/>
            <person name="Otillar R.P."/>
            <person name="Pangilinan J.L."/>
            <person name="Peng Y."/>
            <person name="Rokas A."/>
            <person name="Rosa C.A."/>
            <person name="Scheuner C."/>
            <person name="Sibirny A.A."/>
            <person name="Slot J.C."/>
            <person name="Stielow J.B."/>
            <person name="Sun H."/>
            <person name="Kurtzman C.P."/>
            <person name="Blackwell M."/>
            <person name="Grigoriev I.V."/>
            <person name="Jeffries T.W."/>
        </authorList>
    </citation>
    <scope>NUCLEOTIDE SEQUENCE [LARGE SCALE GENOMIC DNA]</scope>
    <source>
        <strain evidence="2">ATCC 58044 / CBS 1984 / NCYC 433 / NRRL Y-366-8</strain>
    </source>
</reference>
<protein>
    <submittedName>
        <fullName evidence="1">Uncharacterized protein</fullName>
    </submittedName>
</protein>
<sequence>MVQQTRKSTRSRTLTTKAKQLETTIKKPILRSITTIDDDESTYNNVSFKKRRTSPSPVEEQTEEVSYFNSSDYNNDIDDDEVNDVQSDVFDHSDDENIFNSDDDDYYSAISDYEVDSKPKFITKNKPSITLSNNKIINKKAPSTDKDELHIIDHMKLSQSNLEFEDALFDSDASDSSSSSSSVITPTSSHFNFIHNVGELKSLEENFQKIINENKKLEEQKPTMKTPIEIIQEDATQDIKTAVKFDEFVNYTEDLSSEESDLDSTHTTQSKKPSILHYRHDEKHNLAFPDVSTFPIRYDPILKKRTPNNKLRALNRRAILSGKASEMVGTGVAIGDFNLL</sequence>
<dbReference type="Proteomes" id="UP000094112">
    <property type="component" value="Unassembled WGS sequence"/>
</dbReference>
<evidence type="ECO:0000313" key="1">
    <source>
        <dbReference type="EMBL" id="ODQ59336.1"/>
    </source>
</evidence>
<dbReference type="EMBL" id="KV454211">
    <property type="protein sequence ID" value="ODQ59336.1"/>
    <property type="molecule type" value="Genomic_DNA"/>
</dbReference>
<proteinExistence type="predicted"/>
<dbReference type="AlphaFoldDB" id="A0A1E3P1G9"/>
<organism evidence="1 2">
    <name type="scientific">Wickerhamomyces anomalus (strain ATCC 58044 / CBS 1984 / NCYC 433 / NRRL Y-366-8)</name>
    <name type="common">Yeast</name>
    <name type="synonym">Hansenula anomala</name>
    <dbReference type="NCBI Taxonomy" id="683960"/>
    <lineage>
        <taxon>Eukaryota</taxon>
        <taxon>Fungi</taxon>
        <taxon>Dikarya</taxon>
        <taxon>Ascomycota</taxon>
        <taxon>Saccharomycotina</taxon>
        <taxon>Saccharomycetes</taxon>
        <taxon>Phaffomycetales</taxon>
        <taxon>Wickerhamomycetaceae</taxon>
        <taxon>Wickerhamomyces</taxon>
    </lineage>
</organism>
<gene>
    <name evidence="1" type="ORF">WICANDRAFT_84923</name>
</gene>
<dbReference type="OrthoDB" id="3980909at2759"/>
<evidence type="ECO:0000313" key="2">
    <source>
        <dbReference type="Proteomes" id="UP000094112"/>
    </source>
</evidence>
<dbReference type="RefSeq" id="XP_019038543.1">
    <property type="nucleotide sequence ID" value="XM_019185808.1"/>
</dbReference>
<keyword evidence="2" id="KW-1185">Reference proteome</keyword>
<name>A0A1E3P1G9_WICAA</name>